<dbReference type="GO" id="GO:0015074">
    <property type="term" value="P:DNA integration"/>
    <property type="evidence" value="ECO:0007669"/>
    <property type="project" value="InterPro"/>
</dbReference>
<dbReference type="GO" id="GO:0006310">
    <property type="term" value="P:DNA recombination"/>
    <property type="evidence" value="ECO:0007669"/>
    <property type="project" value="InterPro"/>
</dbReference>
<evidence type="ECO:0000313" key="1">
    <source>
        <dbReference type="EMBL" id="KAJ1156325.1"/>
    </source>
</evidence>
<keyword evidence="2" id="KW-1185">Reference proteome</keyword>
<comment type="caution">
    <text evidence="1">The sequence shown here is derived from an EMBL/GenBank/DDBJ whole genome shotgun (WGS) entry which is preliminary data.</text>
</comment>
<dbReference type="GO" id="GO:0003677">
    <property type="term" value="F:DNA binding"/>
    <property type="evidence" value="ECO:0007669"/>
    <property type="project" value="InterPro"/>
</dbReference>
<gene>
    <name evidence="1" type="ORF">NDU88_009049</name>
</gene>
<dbReference type="EMBL" id="JANPWB010000009">
    <property type="protein sequence ID" value="KAJ1156325.1"/>
    <property type="molecule type" value="Genomic_DNA"/>
</dbReference>
<accession>A0AAV7RXY5</accession>
<dbReference type="InterPro" id="IPR013762">
    <property type="entry name" value="Integrase-like_cat_sf"/>
</dbReference>
<dbReference type="Gene3D" id="1.10.443.10">
    <property type="entry name" value="Intergrase catalytic core"/>
    <property type="match status" value="1"/>
</dbReference>
<evidence type="ECO:0000313" key="2">
    <source>
        <dbReference type="Proteomes" id="UP001066276"/>
    </source>
</evidence>
<organism evidence="1 2">
    <name type="scientific">Pleurodeles waltl</name>
    <name type="common">Iberian ribbed newt</name>
    <dbReference type="NCBI Taxonomy" id="8319"/>
    <lineage>
        <taxon>Eukaryota</taxon>
        <taxon>Metazoa</taxon>
        <taxon>Chordata</taxon>
        <taxon>Craniata</taxon>
        <taxon>Vertebrata</taxon>
        <taxon>Euteleostomi</taxon>
        <taxon>Amphibia</taxon>
        <taxon>Batrachia</taxon>
        <taxon>Caudata</taxon>
        <taxon>Salamandroidea</taxon>
        <taxon>Salamandridae</taxon>
        <taxon>Pleurodelinae</taxon>
        <taxon>Pleurodeles</taxon>
    </lineage>
</organism>
<protein>
    <submittedName>
        <fullName evidence="1">Uncharacterized protein</fullName>
    </submittedName>
</protein>
<sequence>MIINLRRSKADQEGKRKYSSLDCLEEGTLCSVCRTKDYIAEEAHKSLPLFRHKDGSCLSLFRFIAVLMMASAKAGLRPGRLRTHLFHTGEATTVAVSGLSEECIKRDRQLGVRCFQRLHPAHGPKVMFLPQQASLAMGAEMESRPLVYYTSTTVGDGAEELQRTVVAEQIGDMVWTAKREMGPGTPRPTECRAAGGEIRHRGDTVRGK</sequence>
<name>A0AAV7RXY5_PLEWA</name>
<reference evidence="1" key="1">
    <citation type="journal article" date="2022" name="bioRxiv">
        <title>Sequencing and chromosome-scale assembly of the giantPleurodeles waltlgenome.</title>
        <authorList>
            <person name="Brown T."/>
            <person name="Elewa A."/>
            <person name="Iarovenko S."/>
            <person name="Subramanian E."/>
            <person name="Araus A.J."/>
            <person name="Petzold A."/>
            <person name="Susuki M."/>
            <person name="Suzuki K.-i.T."/>
            <person name="Hayashi T."/>
            <person name="Toyoda A."/>
            <person name="Oliveira C."/>
            <person name="Osipova E."/>
            <person name="Leigh N.D."/>
            <person name="Simon A."/>
            <person name="Yun M.H."/>
        </authorList>
    </citation>
    <scope>NUCLEOTIDE SEQUENCE</scope>
    <source>
        <strain evidence="1">20211129_DDA</strain>
        <tissue evidence="1">Liver</tissue>
    </source>
</reference>
<dbReference type="AlphaFoldDB" id="A0AAV7RXY5"/>
<dbReference type="Proteomes" id="UP001066276">
    <property type="component" value="Chromosome 5"/>
</dbReference>
<proteinExistence type="predicted"/>